<evidence type="ECO:0000313" key="4">
    <source>
        <dbReference type="Proteomes" id="UP000288168"/>
    </source>
</evidence>
<organism evidence="3 4">
    <name type="scientific">Fusarium duplospermum</name>
    <dbReference type="NCBI Taxonomy" id="1325734"/>
    <lineage>
        <taxon>Eukaryota</taxon>
        <taxon>Fungi</taxon>
        <taxon>Dikarya</taxon>
        <taxon>Ascomycota</taxon>
        <taxon>Pezizomycotina</taxon>
        <taxon>Sordariomycetes</taxon>
        <taxon>Hypocreomycetidae</taxon>
        <taxon>Hypocreales</taxon>
        <taxon>Nectriaceae</taxon>
        <taxon>Fusarium</taxon>
        <taxon>Fusarium solani species complex</taxon>
    </lineage>
</organism>
<keyword evidence="4" id="KW-1185">Reference proteome</keyword>
<protein>
    <recommendedName>
        <fullName evidence="2">C2H2-type domain-containing protein</fullName>
    </recommendedName>
</protein>
<name>A0A428NJ18_9HYPO</name>
<dbReference type="SMART" id="SM00355">
    <property type="entry name" value="ZnF_C2H2"/>
    <property type="match status" value="2"/>
</dbReference>
<feature type="domain" description="C2H2-type" evidence="2">
    <location>
        <begin position="6"/>
        <end position="26"/>
    </location>
</feature>
<proteinExistence type="predicted"/>
<dbReference type="OrthoDB" id="5097609at2759"/>
<feature type="compositionally biased region" description="Polar residues" evidence="1">
    <location>
        <begin position="53"/>
        <end position="69"/>
    </location>
</feature>
<dbReference type="InterPro" id="IPR013087">
    <property type="entry name" value="Znf_C2H2_type"/>
</dbReference>
<comment type="caution">
    <text evidence="3">The sequence shown here is derived from an EMBL/GenBank/DDBJ whole genome shotgun (WGS) entry which is preliminary data.</text>
</comment>
<feature type="region of interest" description="Disordered" evidence="1">
    <location>
        <begin position="53"/>
        <end position="72"/>
    </location>
</feature>
<sequence>MPMVECSVCLENFENEDAYRDHLQYHERRATELLQELQACLHHISAKPRLINAHSSPISRSPSTNQPVTHHSRTRFWKCPHPDCAKKSKRASFERRKDLVRHAEAHKECEEKCLFCEIPILRVRKYFTHYDKCPTRLEHQRAGILSMEKDNKMRERRRSLHGTTELWLNGMLDSAASNRASGQRPEVPSNVIEPGVMRRDVAHTNCHPRPSRDHGALRPSADPVQTDTTALNDPRATEPEANNVDGNAMMASQAVSALNDLLQGMGSGYTTTLPTIDLSAMADHSFLPRAPVVTSYTMDEPYYINSGYQSMELGV</sequence>
<dbReference type="EMBL" id="NKCI01000468">
    <property type="protein sequence ID" value="RSL40787.1"/>
    <property type="molecule type" value="Genomic_DNA"/>
</dbReference>
<feature type="region of interest" description="Disordered" evidence="1">
    <location>
        <begin position="202"/>
        <end position="246"/>
    </location>
</feature>
<evidence type="ECO:0000259" key="2">
    <source>
        <dbReference type="PROSITE" id="PS00028"/>
    </source>
</evidence>
<accession>A0A428NJ18</accession>
<evidence type="ECO:0000256" key="1">
    <source>
        <dbReference type="SAM" id="MobiDB-lite"/>
    </source>
</evidence>
<dbReference type="PROSITE" id="PS00028">
    <property type="entry name" value="ZINC_FINGER_C2H2_1"/>
    <property type="match status" value="1"/>
</dbReference>
<dbReference type="STRING" id="1325734.A0A428NJ18"/>
<reference evidence="3 4" key="1">
    <citation type="submission" date="2017-06" db="EMBL/GenBank/DDBJ databases">
        <title>Comparative genomic analysis of Ambrosia Fusariam Clade fungi.</title>
        <authorList>
            <person name="Stajich J.E."/>
            <person name="Carrillo J."/>
            <person name="Kijimoto T."/>
            <person name="Eskalen A."/>
            <person name="O'Donnell K."/>
            <person name="Kasson M."/>
        </authorList>
    </citation>
    <scope>NUCLEOTIDE SEQUENCE [LARGE SCALE GENOMIC DNA]</scope>
    <source>
        <strain evidence="3 4">NRRL62584</strain>
    </source>
</reference>
<gene>
    <name evidence="3" type="ORF">CEP54_016021</name>
</gene>
<evidence type="ECO:0000313" key="3">
    <source>
        <dbReference type="EMBL" id="RSL40787.1"/>
    </source>
</evidence>
<dbReference type="AlphaFoldDB" id="A0A428NJ18"/>
<dbReference type="Proteomes" id="UP000288168">
    <property type="component" value="Unassembled WGS sequence"/>
</dbReference>